<feature type="domain" description="ABC transmembrane type-2" evidence="7">
    <location>
        <begin position="20"/>
        <end position="246"/>
    </location>
</feature>
<dbReference type="PIRSF" id="PIRSF006648">
    <property type="entry name" value="DrrB"/>
    <property type="match status" value="1"/>
</dbReference>
<dbReference type="GO" id="GO:0046677">
    <property type="term" value="P:response to antibiotic"/>
    <property type="evidence" value="ECO:0007669"/>
    <property type="project" value="UniProtKB-KW"/>
</dbReference>
<feature type="transmembrane region" description="Helical" evidence="6">
    <location>
        <begin position="100"/>
        <end position="124"/>
    </location>
</feature>
<dbReference type="PROSITE" id="PS51012">
    <property type="entry name" value="ABC_TM2"/>
    <property type="match status" value="1"/>
</dbReference>
<keyword evidence="6" id="KW-1003">Cell membrane</keyword>
<dbReference type="InterPro" id="IPR052902">
    <property type="entry name" value="ABC-2_transporter"/>
</dbReference>
<evidence type="ECO:0000256" key="1">
    <source>
        <dbReference type="ARBA" id="ARBA00004141"/>
    </source>
</evidence>
<dbReference type="GO" id="GO:0043190">
    <property type="term" value="C:ATP-binding cassette (ABC) transporter complex"/>
    <property type="evidence" value="ECO:0007669"/>
    <property type="project" value="InterPro"/>
</dbReference>
<dbReference type="InterPro" id="IPR013525">
    <property type="entry name" value="ABC2_TM"/>
</dbReference>
<feature type="transmembrane region" description="Helical" evidence="6">
    <location>
        <begin position="222"/>
        <end position="243"/>
    </location>
</feature>
<protein>
    <recommendedName>
        <fullName evidence="6">Transport permease protein</fullName>
    </recommendedName>
</protein>
<keyword evidence="4 6" id="KW-0472">Membrane</keyword>
<feature type="transmembrane region" description="Helical" evidence="6">
    <location>
        <begin position="136"/>
        <end position="158"/>
    </location>
</feature>
<organism evidence="8 9">
    <name type="scientific">Actinophytocola xinjiangensis</name>
    <dbReference type="NCBI Taxonomy" id="485602"/>
    <lineage>
        <taxon>Bacteria</taxon>
        <taxon>Bacillati</taxon>
        <taxon>Actinomycetota</taxon>
        <taxon>Actinomycetes</taxon>
        <taxon>Pseudonocardiales</taxon>
        <taxon>Pseudonocardiaceae</taxon>
    </lineage>
</organism>
<evidence type="ECO:0000259" key="7">
    <source>
        <dbReference type="PROSITE" id="PS51012"/>
    </source>
</evidence>
<keyword evidence="5" id="KW-0046">Antibiotic resistance</keyword>
<feature type="transmembrane region" description="Helical" evidence="6">
    <location>
        <begin position="20"/>
        <end position="42"/>
    </location>
</feature>
<proteinExistence type="inferred from homology"/>
<dbReference type="Proteomes" id="UP000185696">
    <property type="component" value="Unassembled WGS sequence"/>
</dbReference>
<keyword evidence="2 6" id="KW-0812">Transmembrane</keyword>
<dbReference type="OrthoDB" id="3217868at2"/>
<dbReference type="EMBL" id="MSIF01000007">
    <property type="protein sequence ID" value="OLF10107.1"/>
    <property type="molecule type" value="Genomic_DNA"/>
</dbReference>
<evidence type="ECO:0000313" key="8">
    <source>
        <dbReference type="EMBL" id="OLF10107.1"/>
    </source>
</evidence>
<accession>A0A7Z0WLC0</accession>
<evidence type="ECO:0000256" key="2">
    <source>
        <dbReference type="ARBA" id="ARBA00022692"/>
    </source>
</evidence>
<evidence type="ECO:0000256" key="4">
    <source>
        <dbReference type="ARBA" id="ARBA00023136"/>
    </source>
</evidence>
<evidence type="ECO:0000256" key="3">
    <source>
        <dbReference type="ARBA" id="ARBA00022989"/>
    </source>
</evidence>
<feature type="transmembrane region" description="Helical" evidence="6">
    <location>
        <begin position="57"/>
        <end position="79"/>
    </location>
</feature>
<dbReference type="PANTHER" id="PTHR43027:SF2">
    <property type="entry name" value="TRANSPORT PERMEASE PROTEIN"/>
    <property type="match status" value="1"/>
</dbReference>
<gene>
    <name evidence="8" type="ORF">BLA60_16760</name>
</gene>
<dbReference type="GO" id="GO:0140359">
    <property type="term" value="F:ABC-type transporter activity"/>
    <property type="evidence" value="ECO:0007669"/>
    <property type="project" value="InterPro"/>
</dbReference>
<comment type="caution">
    <text evidence="8">The sequence shown here is derived from an EMBL/GenBank/DDBJ whole genome shotgun (WGS) entry which is preliminary data.</text>
</comment>
<dbReference type="RefSeq" id="WP_075133828.1">
    <property type="nucleotide sequence ID" value="NZ_MSIF01000007.1"/>
</dbReference>
<keyword evidence="6" id="KW-0813">Transport</keyword>
<comment type="subcellular location">
    <subcellularLocation>
        <location evidence="6">Cell membrane</location>
        <topology evidence="6">Multi-pass membrane protein</topology>
    </subcellularLocation>
    <subcellularLocation>
        <location evidence="1">Membrane</location>
        <topology evidence="1">Multi-pass membrane protein</topology>
    </subcellularLocation>
</comment>
<comment type="similarity">
    <text evidence="6">Belongs to the ABC-2 integral membrane protein family.</text>
</comment>
<dbReference type="PANTHER" id="PTHR43027">
    <property type="entry name" value="DOXORUBICIN RESISTANCE ABC TRANSPORTER PERMEASE PROTEIN DRRC-RELATED"/>
    <property type="match status" value="1"/>
</dbReference>
<sequence>MNVLYRLTVTETKLTLREPIVMFFGIVLPALLLTIIGLVPAFREANPDLGGARTIDLYVPIVIVMAGTMLALAVLPQAFAANREKGVLRRMATTPVRPAALLAAQLLNLVLFSVVATVIVLAIGRLGYGVALPSNLFGYLLFYVLGLVTMLSLGLLVAALAPTTAAASAIGTVLYFPLLFFAGLWAPREAMSDLLRRISDFTPLGAIVQGLNDATAGVWPQLLHVAVMVGWIVVTGGLAARYFRWQ</sequence>
<reference evidence="8 9" key="1">
    <citation type="submission" date="2016-12" db="EMBL/GenBank/DDBJ databases">
        <title>The draft genome sequence of Actinophytocola xinjiangensis.</title>
        <authorList>
            <person name="Wang W."/>
            <person name="Yuan L."/>
        </authorList>
    </citation>
    <scope>NUCLEOTIDE SEQUENCE [LARGE SCALE GENOMIC DNA]</scope>
    <source>
        <strain evidence="8 9">CGMCC 4.4663</strain>
    </source>
</reference>
<name>A0A7Z0WLC0_9PSEU</name>
<dbReference type="InterPro" id="IPR000412">
    <property type="entry name" value="ABC_2_transport"/>
</dbReference>
<dbReference type="AlphaFoldDB" id="A0A7Z0WLC0"/>
<dbReference type="Pfam" id="PF01061">
    <property type="entry name" value="ABC2_membrane"/>
    <property type="match status" value="1"/>
</dbReference>
<keyword evidence="3 6" id="KW-1133">Transmembrane helix</keyword>
<keyword evidence="9" id="KW-1185">Reference proteome</keyword>
<evidence type="ECO:0000256" key="5">
    <source>
        <dbReference type="ARBA" id="ARBA00023251"/>
    </source>
</evidence>
<evidence type="ECO:0000313" key="9">
    <source>
        <dbReference type="Proteomes" id="UP000185696"/>
    </source>
</evidence>
<feature type="transmembrane region" description="Helical" evidence="6">
    <location>
        <begin position="165"/>
        <end position="186"/>
    </location>
</feature>
<dbReference type="InterPro" id="IPR047817">
    <property type="entry name" value="ABC2_TM_bact-type"/>
</dbReference>
<evidence type="ECO:0000256" key="6">
    <source>
        <dbReference type="RuleBase" id="RU361157"/>
    </source>
</evidence>